<evidence type="ECO:0000313" key="2">
    <source>
        <dbReference type="Proteomes" id="UP000183658"/>
    </source>
</evidence>
<organism evidence="1 2">
    <name type="scientific">Flavobacterium frigoris</name>
    <dbReference type="NCBI Taxonomy" id="229204"/>
    <lineage>
        <taxon>Bacteria</taxon>
        <taxon>Pseudomonadati</taxon>
        <taxon>Bacteroidota</taxon>
        <taxon>Flavobacteriia</taxon>
        <taxon>Flavobacteriales</taxon>
        <taxon>Flavobacteriaceae</taxon>
        <taxon>Flavobacterium</taxon>
    </lineage>
</organism>
<evidence type="ECO:0000313" key="1">
    <source>
        <dbReference type="EMBL" id="SEQ16912.1"/>
    </source>
</evidence>
<dbReference type="EMBL" id="FOFZ01000001">
    <property type="protein sequence ID" value="SEQ16912.1"/>
    <property type="molecule type" value="Genomic_DNA"/>
</dbReference>
<accession>A0A1H9DU01</accession>
<name>A0A1H9DU01_FLAFI</name>
<dbReference type="AlphaFoldDB" id="A0A1H9DU01"/>
<protein>
    <submittedName>
        <fullName evidence="1">Uncharacterized protein</fullName>
    </submittedName>
</protein>
<gene>
    <name evidence="1" type="ORF">SAMN05444355_101579</name>
</gene>
<keyword evidence="2" id="KW-1185">Reference proteome</keyword>
<dbReference type="Proteomes" id="UP000183658">
    <property type="component" value="Unassembled WGS sequence"/>
</dbReference>
<reference evidence="2" key="1">
    <citation type="submission" date="2016-10" db="EMBL/GenBank/DDBJ databases">
        <authorList>
            <person name="Varghese N."/>
            <person name="Submissions S."/>
        </authorList>
    </citation>
    <scope>NUCLEOTIDE SEQUENCE [LARGE SCALE GENOMIC DNA]</scope>
    <source>
        <strain evidence="2">DSM 15719</strain>
    </source>
</reference>
<sequence length="32" mass="4110">MMTFQIKFYLYKQKSNLWKENNMNYMNMPEKD</sequence>
<proteinExistence type="predicted"/>